<keyword evidence="2" id="KW-1185">Reference proteome</keyword>
<comment type="caution">
    <text evidence="1">The sequence shown here is derived from an EMBL/GenBank/DDBJ whole genome shotgun (WGS) entry which is preliminary data.</text>
</comment>
<accession>A0A9P5YH40</accession>
<sequence>MGTNSRIVLSDVDHASNTYDDPLLCCSKTEFITFLHREFHDARCFHEIFRHTTPPRHSNSTYPYPYQRRPVPSSRWMDIKFRRSGLPTKKKTWAYLITPMLFWP</sequence>
<name>A0A9P5YH40_9AGAR</name>
<evidence type="ECO:0000313" key="1">
    <source>
        <dbReference type="EMBL" id="KAF9467525.1"/>
    </source>
</evidence>
<dbReference type="AlphaFoldDB" id="A0A9P5YH40"/>
<dbReference type="Proteomes" id="UP000807353">
    <property type="component" value="Unassembled WGS sequence"/>
</dbReference>
<proteinExistence type="predicted"/>
<protein>
    <submittedName>
        <fullName evidence="1">Uncharacterized protein</fullName>
    </submittedName>
</protein>
<organism evidence="1 2">
    <name type="scientific">Collybia nuda</name>
    <dbReference type="NCBI Taxonomy" id="64659"/>
    <lineage>
        <taxon>Eukaryota</taxon>
        <taxon>Fungi</taxon>
        <taxon>Dikarya</taxon>
        <taxon>Basidiomycota</taxon>
        <taxon>Agaricomycotina</taxon>
        <taxon>Agaricomycetes</taxon>
        <taxon>Agaricomycetidae</taxon>
        <taxon>Agaricales</taxon>
        <taxon>Tricholomatineae</taxon>
        <taxon>Clitocybaceae</taxon>
        <taxon>Collybia</taxon>
    </lineage>
</organism>
<reference evidence="1" key="1">
    <citation type="submission" date="2020-11" db="EMBL/GenBank/DDBJ databases">
        <authorList>
            <consortium name="DOE Joint Genome Institute"/>
            <person name="Ahrendt S."/>
            <person name="Riley R."/>
            <person name="Andreopoulos W."/>
            <person name="Labutti K."/>
            <person name="Pangilinan J."/>
            <person name="Ruiz-Duenas F.J."/>
            <person name="Barrasa J.M."/>
            <person name="Sanchez-Garcia M."/>
            <person name="Camarero S."/>
            <person name="Miyauchi S."/>
            <person name="Serrano A."/>
            <person name="Linde D."/>
            <person name="Babiker R."/>
            <person name="Drula E."/>
            <person name="Ayuso-Fernandez I."/>
            <person name="Pacheco R."/>
            <person name="Padilla G."/>
            <person name="Ferreira P."/>
            <person name="Barriuso J."/>
            <person name="Kellner H."/>
            <person name="Castanera R."/>
            <person name="Alfaro M."/>
            <person name="Ramirez L."/>
            <person name="Pisabarro A.G."/>
            <person name="Kuo A."/>
            <person name="Tritt A."/>
            <person name="Lipzen A."/>
            <person name="He G."/>
            <person name="Yan M."/>
            <person name="Ng V."/>
            <person name="Cullen D."/>
            <person name="Martin F."/>
            <person name="Rosso M.-N."/>
            <person name="Henrissat B."/>
            <person name="Hibbett D."/>
            <person name="Martinez A.T."/>
            <person name="Grigoriev I.V."/>
        </authorList>
    </citation>
    <scope>NUCLEOTIDE SEQUENCE</scope>
    <source>
        <strain evidence="1">CBS 247.69</strain>
    </source>
</reference>
<gene>
    <name evidence="1" type="ORF">BDZ94DRAFT_1248321</name>
</gene>
<evidence type="ECO:0000313" key="2">
    <source>
        <dbReference type="Proteomes" id="UP000807353"/>
    </source>
</evidence>
<dbReference type="EMBL" id="MU150236">
    <property type="protein sequence ID" value="KAF9467525.1"/>
    <property type="molecule type" value="Genomic_DNA"/>
</dbReference>